<keyword evidence="2" id="KW-1185">Reference proteome</keyword>
<name>A0ACC6RPC4_9BURK</name>
<evidence type="ECO:0000313" key="2">
    <source>
        <dbReference type="Proteomes" id="UP001392318"/>
    </source>
</evidence>
<reference evidence="1" key="1">
    <citation type="submission" date="2024-01" db="EMBL/GenBank/DDBJ databases">
        <title>The diversity of rhizobia nodulating Mimosa spp. in eleven states of Brazil covering several biomes is determined by host plant, location, and edaphic factors.</title>
        <authorList>
            <person name="Rouws L."/>
            <person name="Barauna A."/>
            <person name="Beukes C."/>
            <person name="De Faria S.M."/>
            <person name="Gross E."/>
            <person name="Dos Reis Junior F.B."/>
            <person name="Simon M."/>
            <person name="Maluk M."/>
            <person name="Odee D.W."/>
            <person name="Kenicer G."/>
            <person name="Young J.P.W."/>
            <person name="Reis V.M."/>
            <person name="Zilli J."/>
            <person name="James E.K."/>
        </authorList>
    </citation>
    <scope>NUCLEOTIDE SEQUENCE</scope>
    <source>
        <strain evidence="1">JPY452</strain>
    </source>
</reference>
<protein>
    <submittedName>
        <fullName evidence="1">NAD(P)-dependent oxidoreductase</fullName>
        <ecNumber evidence="1">1.1.-.-</ecNumber>
    </submittedName>
</protein>
<organism evidence="1 2">
    <name type="scientific">Paraburkholderia unamae</name>
    <dbReference type="NCBI Taxonomy" id="219649"/>
    <lineage>
        <taxon>Bacteria</taxon>
        <taxon>Pseudomonadati</taxon>
        <taxon>Pseudomonadota</taxon>
        <taxon>Betaproteobacteria</taxon>
        <taxon>Burkholderiales</taxon>
        <taxon>Burkholderiaceae</taxon>
        <taxon>Paraburkholderia</taxon>
    </lineage>
</organism>
<dbReference type="Proteomes" id="UP001392318">
    <property type="component" value="Unassembled WGS sequence"/>
</dbReference>
<dbReference type="EMBL" id="JAYMRU010000021">
    <property type="protein sequence ID" value="MEM5403402.1"/>
    <property type="molecule type" value="Genomic_DNA"/>
</dbReference>
<proteinExistence type="predicted"/>
<comment type="caution">
    <text evidence="1">The sequence shown here is derived from an EMBL/GenBank/DDBJ whole genome shotgun (WGS) entry which is preliminary data.</text>
</comment>
<evidence type="ECO:0000313" key="1">
    <source>
        <dbReference type="EMBL" id="MEM5403402.1"/>
    </source>
</evidence>
<keyword evidence="1" id="KW-0560">Oxidoreductase</keyword>
<gene>
    <name evidence="1" type="ORF">VSR83_25785</name>
</gene>
<accession>A0ACC6RPC4</accession>
<sequence length="313" mass="32187">MNKERIGFIGLGNMGGRMTRRLVDAGIQVLGYDTVRERAQAAGAQPAVTVAEAVKFADVVMMSLPDSKVVEAVVEGADGVLAHCRAGQIVVDLSTAAASSTIRLALRFAERGVQYVDAGISGGAAAAEKGALTLMVGGETEAVQALAWAFAPISAKVVHMGASGAGHTTKLLNNFLNAVSLAASAEVMVAGKKAGLDLHLLLDVLNNSSGVNFATLNRFPKIVDGDYLEGGLTGKLMTKDVVLYVDRARELGVVSLNAAGPLASFGLGTALGYGDVISNRVVDAIGDVSGGVRLFDGKHEAKHEGSQSKEKAA</sequence>
<dbReference type="EC" id="1.1.-.-" evidence="1"/>